<dbReference type="EMBL" id="VIAR01000002">
    <property type="protein sequence ID" value="TQD40019.1"/>
    <property type="molecule type" value="Genomic_DNA"/>
</dbReference>
<feature type="chain" id="PRO_5021327715" description="Putative beta-lactamase-inhibitor-like PepSY-like domain-containing protein" evidence="1">
    <location>
        <begin position="21"/>
        <end position="147"/>
    </location>
</feature>
<protein>
    <recommendedName>
        <fullName evidence="2">Putative beta-lactamase-inhibitor-like PepSY-like domain-containing protein</fullName>
    </recommendedName>
</protein>
<keyword evidence="1" id="KW-0732">Signal</keyword>
<accession>A0A507ZRL4</accession>
<evidence type="ECO:0000259" key="2">
    <source>
        <dbReference type="Pfam" id="PF11396"/>
    </source>
</evidence>
<dbReference type="Proteomes" id="UP000317169">
    <property type="component" value="Unassembled WGS sequence"/>
</dbReference>
<name>A0A507ZRL4_9FLAO</name>
<gene>
    <name evidence="3" type="ORF">FKR84_02155</name>
</gene>
<dbReference type="OrthoDB" id="710080at2"/>
<evidence type="ECO:0000313" key="4">
    <source>
        <dbReference type="Proteomes" id="UP000317169"/>
    </source>
</evidence>
<dbReference type="RefSeq" id="WP_141420549.1">
    <property type="nucleotide sequence ID" value="NZ_VIAR01000002.1"/>
</dbReference>
<sequence>MKKIILTGLLGVFAFGASNAQSILDLPKNAQSVLNEHYKDWKVERVNIDRDKDDRDEMYEVRYENGTKIDFNDKGEITEIKGNKEIPAELLPMSIKDYVNKKFPEQKVTEWEWDDNEHEVELSDGTELEFDENGKFLEENKFLGIDW</sequence>
<dbReference type="Gene3D" id="3.40.1420.30">
    <property type="match status" value="1"/>
</dbReference>
<keyword evidence="4" id="KW-1185">Reference proteome</keyword>
<reference evidence="3 4" key="1">
    <citation type="submission" date="2019-06" db="EMBL/GenBank/DDBJ databases">
        <title>Flavibacter putida gen. nov., sp. nov., a novel marine bacterium of the family Flavobacteriaceae isolated from coastal seawater.</title>
        <authorList>
            <person name="Feng X."/>
        </authorList>
    </citation>
    <scope>NUCLEOTIDE SEQUENCE [LARGE SCALE GENOMIC DNA]</scope>
    <source>
        <strain evidence="3 4">PLHSN227</strain>
    </source>
</reference>
<dbReference type="Pfam" id="PF11396">
    <property type="entry name" value="PepSY_like"/>
    <property type="match status" value="1"/>
</dbReference>
<organism evidence="3 4">
    <name type="scientific">Haloflavibacter putidus</name>
    <dbReference type="NCBI Taxonomy" id="2576776"/>
    <lineage>
        <taxon>Bacteria</taxon>
        <taxon>Pseudomonadati</taxon>
        <taxon>Bacteroidota</taxon>
        <taxon>Flavobacteriia</taxon>
        <taxon>Flavobacteriales</taxon>
        <taxon>Flavobacteriaceae</taxon>
        <taxon>Haloflavibacter</taxon>
    </lineage>
</organism>
<dbReference type="SUPFAM" id="SSF160574">
    <property type="entry name" value="BT0923-like"/>
    <property type="match status" value="1"/>
</dbReference>
<proteinExistence type="predicted"/>
<feature type="domain" description="Putative beta-lactamase-inhibitor-like PepSY-like" evidence="2">
    <location>
        <begin position="58"/>
        <end position="137"/>
    </location>
</feature>
<dbReference type="AlphaFoldDB" id="A0A507ZRL4"/>
<feature type="signal peptide" evidence="1">
    <location>
        <begin position="1"/>
        <end position="20"/>
    </location>
</feature>
<comment type="caution">
    <text evidence="3">The sequence shown here is derived from an EMBL/GenBank/DDBJ whole genome shotgun (WGS) entry which is preliminary data.</text>
</comment>
<evidence type="ECO:0000313" key="3">
    <source>
        <dbReference type="EMBL" id="TQD40019.1"/>
    </source>
</evidence>
<dbReference type="InterPro" id="IPR021533">
    <property type="entry name" value="PepSY-like"/>
</dbReference>
<evidence type="ECO:0000256" key="1">
    <source>
        <dbReference type="SAM" id="SignalP"/>
    </source>
</evidence>